<name>A0A445JET6_GLYSO</name>
<dbReference type="SMR" id="A0A445JET6"/>
<feature type="compositionally biased region" description="Polar residues" evidence="8">
    <location>
        <begin position="1"/>
        <end position="23"/>
    </location>
</feature>
<keyword evidence="4" id="KW-0010">Activator</keyword>
<keyword evidence="6" id="KW-0539">Nucleus</keyword>
<dbReference type="EMBL" id="QZWG01000008">
    <property type="protein sequence ID" value="RZB96966.1"/>
    <property type="molecule type" value="Genomic_DNA"/>
</dbReference>
<dbReference type="Pfam" id="PF00808">
    <property type="entry name" value="CBFD_NFYB_HMF"/>
    <property type="match status" value="1"/>
</dbReference>
<proteinExistence type="inferred from homology"/>
<dbReference type="GO" id="GO:0046982">
    <property type="term" value="F:protein heterodimerization activity"/>
    <property type="evidence" value="ECO:0007669"/>
    <property type="project" value="InterPro"/>
</dbReference>
<keyword evidence="11" id="KW-1185">Reference proteome</keyword>
<keyword evidence="3" id="KW-0238">DNA-binding</keyword>
<keyword evidence="2" id="KW-0805">Transcription regulation</keyword>
<evidence type="ECO:0000256" key="8">
    <source>
        <dbReference type="SAM" id="MobiDB-lite"/>
    </source>
</evidence>
<dbReference type="SUPFAM" id="SSF47113">
    <property type="entry name" value="Histone-fold"/>
    <property type="match status" value="1"/>
</dbReference>
<keyword evidence="5" id="KW-0804">Transcription</keyword>
<evidence type="ECO:0000256" key="6">
    <source>
        <dbReference type="ARBA" id="ARBA00023242"/>
    </source>
</evidence>
<dbReference type="AlphaFoldDB" id="A0A445JET6"/>
<comment type="subcellular location">
    <subcellularLocation>
        <location evidence="1">Nucleus</location>
    </subcellularLocation>
</comment>
<evidence type="ECO:0000313" key="10">
    <source>
        <dbReference type="EMBL" id="RZB96966.1"/>
    </source>
</evidence>
<dbReference type="GO" id="GO:0005634">
    <property type="term" value="C:nucleus"/>
    <property type="evidence" value="ECO:0007669"/>
    <property type="project" value="UniProtKB-SubCell"/>
</dbReference>
<dbReference type="Gene3D" id="1.10.20.10">
    <property type="entry name" value="Histone, subunit A"/>
    <property type="match status" value="1"/>
</dbReference>
<evidence type="ECO:0000256" key="4">
    <source>
        <dbReference type="ARBA" id="ARBA00023159"/>
    </source>
</evidence>
<dbReference type="Gramene" id="XM_028388125.1">
    <property type="protein sequence ID" value="XP_028243926.1"/>
    <property type="gene ID" value="LOC114421969"/>
</dbReference>
<reference evidence="10 11" key="1">
    <citation type="submission" date="2018-09" db="EMBL/GenBank/DDBJ databases">
        <title>A high-quality reference genome of wild soybean provides a powerful tool to mine soybean genomes.</title>
        <authorList>
            <person name="Xie M."/>
            <person name="Chung C.Y.L."/>
            <person name="Li M.-W."/>
            <person name="Wong F.-L."/>
            <person name="Chan T.-F."/>
            <person name="Lam H.-M."/>
        </authorList>
    </citation>
    <scope>NUCLEOTIDE SEQUENCE [LARGE SCALE GENOMIC DNA]</scope>
    <source>
        <strain evidence="11">cv. W05</strain>
        <tissue evidence="10">Hypocotyl of etiolated seedlings</tissue>
    </source>
</reference>
<organism evidence="10 11">
    <name type="scientific">Glycine soja</name>
    <name type="common">Wild soybean</name>
    <dbReference type="NCBI Taxonomy" id="3848"/>
    <lineage>
        <taxon>Eukaryota</taxon>
        <taxon>Viridiplantae</taxon>
        <taxon>Streptophyta</taxon>
        <taxon>Embryophyta</taxon>
        <taxon>Tracheophyta</taxon>
        <taxon>Spermatophyta</taxon>
        <taxon>Magnoliopsida</taxon>
        <taxon>eudicotyledons</taxon>
        <taxon>Gunneridae</taxon>
        <taxon>Pentapetalae</taxon>
        <taxon>rosids</taxon>
        <taxon>fabids</taxon>
        <taxon>Fabales</taxon>
        <taxon>Fabaceae</taxon>
        <taxon>Papilionoideae</taxon>
        <taxon>50 kb inversion clade</taxon>
        <taxon>NPAAA clade</taxon>
        <taxon>indigoferoid/millettioid clade</taxon>
        <taxon>Phaseoleae</taxon>
        <taxon>Glycine</taxon>
        <taxon>Glycine subgen. Soja</taxon>
    </lineage>
</organism>
<dbReference type="Proteomes" id="UP000289340">
    <property type="component" value="Chromosome 8"/>
</dbReference>
<evidence type="ECO:0000256" key="7">
    <source>
        <dbReference type="ARBA" id="ARBA00038129"/>
    </source>
</evidence>
<comment type="similarity">
    <text evidence="7">Belongs to the NFYC/HAP5 subunit family.</text>
</comment>
<feature type="domain" description="Transcription factor CBF/NF-Y/archaeal histone" evidence="9">
    <location>
        <begin position="80"/>
        <end position="143"/>
    </location>
</feature>
<dbReference type="GO" id="GO:0000981">
    <property type="term" value="F:DNA-binding transcription factor activity, RNA polymerase II-specific"/>
    <property type="evidence" value="ECO:0007669"/>
    <property type="project" value="TreeGrafter"/>
</dbReference>
<accession>A0A445JET6</accession>
<gene>
    <name evidence="10" type="ORF">D0Y65_020591</name>
</gene>
<sequence length="205" mass="23394">MDQNQHGQPTQEAVGKNQYQSNPMMAPTNPPSETIGPYVTSSFPREKQHAPQDIYQEQLNNFWAKQCQEIEETTDLRTHSLPYARIKKIMKADRDVRMVSAEAPVLFAKACEMFIMELTMKAWANAEDHRRRILQKSDIASAISKTDVFDFLEDIVPRDVGIPRSSIAQNFDLSMPPHQNVTYPPYYVPAMVTGRPIPDQNHHGP</sequence>
<dbReference type="FunFam" id="1.10.20.10:FF:000006">
    <property type="entry name" value="Nuclear transcription factor Y subunit gamma"/>
    <property type="match status" value="1"/>
</dbReference>
<dbReference type="InterPro" id="IPR009072">
    <property type="entry name" value="Histone-fold"/>
</dbReference>
<evidence type="ECO:0000256" key="5">
    <source>
        <dbReference type="ARBA" id="ARBA00023163"/>
    </source>
</evidence>
<dbReference type="InterPro" id="IPR050568">
    <property type="entry name" value="Transcr_DNA_Rep_Reg"/>
</dbReference>
<dbReference type="CDD" id="cd22908">
    <property type="entry name" value="HFD_NFYC-like"/>
    <property type="match status" value="1"/>
</dbReference>
<feature type="region of interest" description="Disordered" evidence="8">
    <location>
        <begin position="1"/>
        <end position="49"/>
    </location>
</feature>
<comment type="caution">
    <text evidence="10">The sequence shown here is derived from an EMBL/GenBank/DDBJ whole genome shotgun (WGS) entry which is preliminary data.</text>
</comment>
<evidence type="ECO:0000313" key="11">
    <source>
        <dbReference type="Proteomes" id="UP000289340"/>
    </source>
</evidence>
<dbReference type="GO" id="GO:0000978">
    <property type="term" value="F:RNA polymerase II cis-regulatory region sequence-specific DNA binding"/>
    <property type="evidence" value="ECO:0007669"/>
    <property type="project" value="TreeGrafter"/>
</dbReference>
<protein>
    <submittedName>
        <fullName evidence="10">Nuclear transcription factor Y subunit C-9</fullName>
    </submittedName>
</protein>
<evidence type="ECO:0000259" key="9">
    <source>
        <dbReference type="Pfam" id="PF00808"/>
    </source>
</evidence>
<dbReference type="InterPro" id="IPR003958">
    <property type="entry name" value="CBFA_NFYB_domain"/>
</dbReference>
<dbReference type="PANTHER" id="PTHR10252:SF8">
    <property type="entry name" value="NUCLEAR TRANSCRIPTION FACTOR Y SUBUNIT GAMMA"/>
    <property type="match status" value="1"/>
</dbReference>
<evidence type="ECO:0000256" key="2">
    <source>
        <dbReference type="ARBA" id="ARBA00023015"/>
    </source>
</evidence>
<dbReference type="PANTHER" id="PTHR10252">
    <property type="entry name" value="HISTONE-LIKE TRANSCRIPTION FACTOR CCAAT-RELATED"/>
    <property type="match status" value="1"/>
</dbReference>
<evidence type="ECO:0000256" key="3">
    <source>
        <dbReference type="ARBA" id="ARBA00023125"/>
    </source>
</evidence>
<evidence type="ECO:0000256" key="1">
    <source>
        <dbReference type="ARBA" id="ARBA00004123"/>
    </source>
</evidence>